<protein>
    <submittedName>
        <fullName evidence="17">Putative cytochrome</fullName>
    </submittedName>
</protein>
<evidence type="ECO:0000256" key="8">
    <source>
        <dbReference type="ARBA" id="ARBA00022824"/>
    </source>
</evidence>
<dbReference type="InterPro" id="IPR001128">
    <property type="entry name" value="Cyt_P450"/>
</dbReference>
<dbReference type="Pfam" id="PF00067">
    <property type="entry name" value="p450"/>
    <property type="match status" value="1"/>
</dbReference>
<evidence type="ECO:0000256" key="5">
    <source>
        <dbReference type="ARBA" id="ARBA00010617"/>
    </source>
</evidence>
<keyword evidence="13 16" id="KW-0472">Membrane</keyword>
<feature type="transmembrane region" description="Helical" evidence="16">
    <location>
        <begin position="6"/>
        <end position="23"/>
    </location>
</feature>
<dbReference type="PANTHER" id="PTHR24292">
    <property type="entry name" value="CYTOCHROME P450"/>
    <property type="match status" value="1"/>
</dbReference>
<dbReference type="EMBL" id="GANO01000463">
    <property type="protein sequence ID" value="JAB59408.1"/>
    <property type="molecule type" value="mRNA"/>
</dbReference>
<dbReference type="InterPro" id="IPR050476">
    <property type="entry name" value="Insect_CytP450_Detox"/>
</dbReference>
<evidence type="ECO:0000256" key="9">
    <source>
        <dbReference type="ARBA" id="ARBA00022848"/>
    </source>
</evidence>
<dbReference type="PROSITE" id="PS00086">
    <property type="entry name" value="CYTOCHROME_P450"/>
    <property type="match status" value="1"/>
</dbReference>
<dbReference type="CDD" id="cd11056">
    <property type="entry name" value="CYP6-like"/>
    <property type="match status" value="1"/>
</dbReference>
<comment type="similarity">
    <text evidence="5 15">Belongs to the cytochrome P450 family.</text>
</comment>
<comment type="cofactor">
    <cofactor evidence="1 14">
        <name>heme</name>
        <dbReference type="ChEBI" id="CHEBI:30413"/>
    </cofactor>
</comment>
<feature type="binding site" description="axial binding residue" evidence="14">
    <location>
        <position position="476"/>
    </location>
    <ligand>
        <name>heme</name>
        <dbReference type="ChEBI" id="CHEBI:30413"/>
    </ligand>
    <ligandPart>
        <name>Fe</name>
        <dbReference type="ChEBI" id="CHEBI:18248"/>
    </ligandPart>
</feature>
<name>U5EWP7_9DIPT</name>
<evidence type="ECO:0000256" key="14">
    <source>
        <dbReference type="PIRSR" id="PIRSR602401-1"/>
    </source>
</evidence>
<keyword evidence="11 14" id="KW-0408">Iron</keyword>
<evidence type="ECO:0000256" key="4">
    <source>
        <dbReference type="ARBA" id="ARBA00004406"/>
    </source>
</evidence>
<proteinExistence type="evidence at transcript level"/>
<dbReference type="GO" id="GO:0005506">
    <property type="term" value="F:iron ion binding"/>
    <property type="evidence" value="ECO:0007669"/>
    <property type="project" value="InterPro"/>
</dbReference>
<sequence>MYFLSHLLIFTVIALILFIYYRARKKLNYFKERGVPNSKAIPVFGSIWDNVIRKKHFFEVFTQLYNDFPDLRFSGFFMFNDPIYLIRDPALIKQICIKDFDHFVNHSNNIDIDIDPMLGRSVFFAKDLRWRHTRNILSPLFTGSKMRLMFSLIAQYCDKIMNTLLTNANGSAKEFEMKDIVTRFGNDIVASVAFGLEVDSLKNRDNEFYVNGKKMVKFDGWPGIKLLLASVCPRLLKLFSKSITDMKTIEFYVNLVSDTIKYREENENFSRNDMLDLLIKAKTKQSIKSDEDEHQFEESFAATEHHSLENTESSIEWTDLDIASQSGTFFFAGFETTANSTCLTIHELALNPDIQDRLRGEVDEVLEQLQGKLLPYEILQKMKYMDMVVTETLRKWPPLAQTDRVCSKQYTITNSDGTEVVLEKNDIIGIPVFAIQRDPKYFPNPEKFDPERFSDDNKHEVDPATFLTFGIGPRNCVGSRFALMQMKAIIFYILKYSRIEVSAKTQHPIQFEKSSFTLNAKNGFWVNFIPRH</sequence>
<keyword evidence="9" id="KW-0492">Microsome</keyword>
<dbReference type="GO" id="GO:0004497">
    <property type="term" value="F:monooxygenase activity"/>
    <property type="evidence" value="ECO:0007669"/>
    <property type="project" value="UniProtKB-KW"/>
</dbReference>
<evidence type="ECO:0000256" key="16">
    <source>
        <dbReference type="SAM" id="Phobius"/>
    </source>
</evidence>
<dbReference type="AlphaFoldDB" id="U5EWP7"/>
<dbReference type="GO" id="GO:0005789">
    <property type="term" value="C:endoplasmic reticulum membrane"/>
    <property type="evidence" value="ECO:0007669"/>
    <property type="project" value="UniProtKB-SubCell"/>
</dbReference>
<dbReference type="PRINTS" id="PR00385">
    <property type="entry name" value="P450"/>
</dbReference>
<keyword evidence="16" id="KW-0812">Transmembrane</keyword>
<keyword evidence="16" id="KW-1133">Transmembrane helix</keyword>
<evidence type="ECO:0000256" key="6">
    <source>
        <dbReference type="ARBA" id="ARBA00022617"/>
    </source>
</evidence>
<evidence type="ECO:0000256" key="3">
    <source>
        <dbReference type="ARBA" id="ARBA00004174"/>
    </source>
</evidence>
<accession>U5EWP7</accession>
<evidence type="ECO:0000256" key="1">
    <source>
        <dbReference type="ARBA" id="ARBA00001971"/>
    </source>
</evidence>
<evidence type="ECO:0000256" key="2">
    <source>
        <dbReference type="ARBA" id="ARBA00003690"/>
    </source>
</evidence>
<keyword evidence="6 14" id="KW-0349">Heme</keyword>
<comment type="function">
    <text evidence="2">May be involved in the metabolism of insect hormones and in the breakdown of synthetic insecticides.</text>
</comment>
<evidence type="ECO:0000256" key="15">
    <source>
        <dbReference type="RuleBase" id="RU000461"/>
    </source>
</evidence>
<dbReference type="SUPFAM" id="SSF48264">
    <property type="entry name" value="Cytochrome P450"/>
    <property type="match status" value="1"/>
</dbReference>
<dbReference type="PANTHER" id="PTHR24292:SF54">
    <property type="entry name" value="CYP9F3-RELATED"/>
    <property type="match status" value="1"/>
</dbReference>
<keyword evidence="12 15" id="KW-0503">Monooxygenase</keyword>
<keyword evidence="7 14" id="KW-0479">Metal-binding</keyword>
<keyword evidence="10 15" id="KW-0560">Oxidoreductase</keyword>
<dbReference type="Gene3D" id="1.10.630.10">
    <property type="entry name" value="Cytochrome P450"/>
    <property type="match status" value="1"/>
</dbReference>
<evidence type="ECO:0000256" key="11">
    <source>
        <dbReference type="ARBA" id="ARBA00023004"/>
    </source>
</evidence>
<comment type="subcellular location">
    <subcellularLocation>
        <location evidence="4">Endoplasmic reticulum membrane</location>
        <topology evidence="4">Peripheral membrane protein</topology>
    </subcellularLocation>
    <subcellularLocation>
        <location evidence="3">Microsome membrane</location>
        <topology evidence="3">Peripheral membrane protein</topology>
    </subcellularLocation>
</comment>
<dbReference type="InterPro" id="IPR002401">
    <property type="entry name" value="Cyt_P450_E_grp-I"/>
</dbReference>
<evidence type="ECO:0000256" key="13">
    <source>
        <dbReference type="ARBA" id="ARBA00023136"/>
    </source>
</evidence>
<dbReference type="FunFam" id="1.10.630.10:FF:000042">
    <property type="entry name" value="Cytochrome P450"/>
    <property type="match status" value="1"/>
</dbReference>
<dbReference type="PRINTS" id="PR00463">
    <property type="entry name" value="EP450I"/>
</dbReference>
<evidence type="ECO:0000256" key="10">
    <source>
        <dbReference type="ARBA" id="ARBA00023002"/>
    </source>
</evidence>
<dbReference type="GO" id="GO:0020037">
    <property type="term" value="F:heme binding"/>
    <property type="evidence" value="ECO:0007669"/>
    <property type="project" value="InterPro"/>
</dbReference>
<dbReference type="InterPro" id="IPR036396">
    <property type="entry name" value="Cyt_P450_sf"/>
</dbReference>
<organism evidence="17">
    <name type="scientific">Corethrella appendiculata</name>
    <dbReference type="NCBI Taxonomy" id="1370023"/>
    <lineage>
        <taxon>Eukaryota</taxon>
        <taxon>Metazoa</taxon>
        <taxon>Ecdysozoa</taxon>
        <taxon>Arthropoda</taxon>
        <taxon>Hexapoda</taxon>
        <taxon>Insecta</taxon>
        <taxon>Pterygota</taxon>
        <taxon>Neoptera</taxon>
        <taxon>Endopterygota</taxon>
        <taxon>Diptera</taxon>
        <taxon>Nematocera</taxon>
        <taxon>Culicoidea</taxon>
        <taxon>Chaoboridae</taxon>
        <taxon>Corethrella</taxon>
    </lineage>
</organism>
<dbReference type="InterPro" id="IPR017972">
    <property type="entry name" value="Cyt_P450_CS"/>
</dbReference>
<dbReference type="GO" id="GO:0016705">
    <property type="term" value="F:oxidoreductase activity, acting on paired donors, with incorporation or reduction of molecular oxygen"/>
    <property type="evidence" value="ECO:0007669"/>
    <property type="project" value="InterPro"/>
</dbReference>
<evidence type="ECO:0000256" key="12">
    <source>
        <dbReference type="ARBA" id="ARBA00023033"/>
    </source>
</evidence>
<reference evidence="17" key="1">
    <citation type="journal article" date="2014" name="Insect Biochem. Mol. Biol.">
        <title>An insight into the sialome of the frog biting fly, Corethrella appendiculata.</title>
        <authorList>
            <person name="Ribeiro J.M.C."/>
            <person name="Chagas A.C."/>
            <person name="Pham V.M."/>
            <person name="Lounibos L.P."/>
            <person name="Calvo E."/>
        </authorList>
    </citation>
    <scope>NUCLEOTIDE SEQUENCE</scope>
    <source>
        <tissue evidence="17">Salivary glands</tissue>
    </source>
</reference>
<evidence type="ECO:0000256" key="7">
    <source>
        <dbReference type="ARBA" id="ARBA00022723"/>
    </source>
</evidence>
<evidence type="ECO:0000313" key="17">
    <source>
        <dbReference type="EMBL" id="JAB59408.1"/>
    </source>
</evidence>
<keyword evidence="8" id="KW-0256">Endoplasmic reticulum</keyword>